<dbReference type="EMBL" id="BLXT01000370">
    <property type="protein sequence ID" value="GFN76291.1"/>
    <property type="molecule type" value="Genomic_DNA"/>
</dbReference>
<dbReference type="Proteomes" id="UP000735302">
    <property type="component" value="Unassembled WGS sequence"/>
</dbReference>
<sequence length="161" mass="17519">MSNLQTALRRGGLGEEEAPSWVFWHTESTRGIDNIAEELQLQIFWDALPANLKLGFITCCVLASYLGDNFINLSYTLKTVGLTVSATRPTISIYFRPQMPGLLKNRALFNEKEAAGAVTGTSGNYSIGTTAAAFKQELGLDKLVQEISGPLVVTGYRACPE</sequence>
<keyword evidence="2" id="KW-1185">Reference proteome</keyword>
<gene>
    <name evidence="1" type="ORF">PoB_000279700</name>
</gene>
<name>A0AAV3Y0J9_9GAST</name>
<organism evidence="1 2">
    <name type="scientific">Plakobranchus ocellatus</name>
    <dbReference type="NCBI Taxonomy" id="259542"/>
    <lineage>
        <taxon>Eukaryota</taxon>
        <taxon>Metazoa</taxon>
        <taxon>Spiralia</taxon>
        <taxon>Lophotrochozoa</taxon>
        <taxon>Mollusca</taxon>
        <taxon>Gastropoda</taxon>
        <taxon>Heterobranchia</taxon>
        <taxon>Euthyneura</taxon>
        <taxon>Panpulmonata</taxon>
        <taxon>Sacoglossa</taxon>
        <taxon>Placobranchoidea</taxon>
        <taxon>Plakobranchidae</taxon>
        <taxon>Plakobranchus</taxon>
    </lineage>
</organism>
<evidence type="ECO:0000313" key="2">
    <source>
        <dbReference type="Proteomes" id="UP000735302"/>
    </source>
</evidence>
<evidence type="ECO:0000313" key="1">
    <source>
        <dbReference type="EMBL" id="GFN76291.1"/>
    </source>
</evidence>
<reference evidence="1 2" key="1">
    <citation type="journal article" date="2021" name="Elife">
        <title>Chloroplast acquisition without the gene transfer in kleptoplastic sea slugs, Plakobranchus ocellatus.</title>
        <authorList>
            <person name="Maeda T."/>
            <person name="Takahashi S."/>
            <person name="Yoshida T."/>
            <person name="Shimamura S."/>
            <person name="Takaki Y."/>
            <person name="Nagai Y."/>
            <person name="Toyoda A."/>
            <person name="Suzuki Y."/>
            <person name="Arimoto A."/>
            <person name="Ishii H."/>
            <person name="Satoh N."/>
            <person name="Nishiyama T."/>
            <person name="Hasebe M."/>
            <person name="Maruyama T."/>
            <person name="Minagawa J."/>
            <person name="Obokata J."/>
            <person name="Shigenobu S."/>
        </authorList>
    </citation>
    <scope>NUCLEOTIDE SEQUENCE [LARGE SCALE GENOMIC DNA]</scope>
</reference>
<protein>
    <submittedName>
        <fullName evidence="1">Uncharacterized protein</fullName>
    </submittedName>
</protein>
<accession>A0AAV3Y0J9</accession>
<proteinExistence type="predicted"/>
<comment type="caution">
    <text evidence="1">The sequence shown here is derived from an EMBL/GenBank/DDBJ whole genome shotgun (WGS) entry which is preliminary data.</text>
</comment>
<dbReference type="AlphaFoldDB" id="A0AAV3Y0J9"/>